<sequence length="62" mass="6904">MMSRGQKIIMLLFAIFGAASLASASYIMSIPKHNIEATLLFILAFLLIGTGFTLRRVFLRKV</sequence>
<dbReference type="RefSeq" id="WP_072873545.1">
    <property type="nucleotide sequence ID" value="NZ_FRAF01000007.1"/>
</dbReference>
<dbReference type="AlphaFoldDB" id="A0A1M6P4Q5"/>
<keyword evidence="1" id="KW-1133">Transmembrane helix</keyword>
<evidence type="ECO:0000313" key="3">
    <source>
        <dbReference type="Proteomes" id="UP000184016"/>
    </source>
</evidence>
<gene>
    <name evidence="2" type="ORF">SAMN05443507_10788</name>
</gene>
<reference evidence="3" key="1">
    <citation type="submission" date="2016-11" db="EMBL/GenBank/DDBJ databases">
        <authorList>
            <person name="Varghese N."/>
            <person name="Submissions S."/>
        </authorList>
    </citation>
    <scope>NUCLEOTIDE SEQUENCE [LARGE SCALE GENOMIC DNA]</scope>
    <source>
        <strain evidence="3">USBA-503</strain>
    </source>
</reference>
<dbReference type="Proteomes" id="UP000184016">
    <property type="component" value="Unassembled WGS sequence"/>
</dbReference>
<proteinExistence type="predicted"/>
<evidence type="ECO:0000256" key="1">
    <source>
        <dbReference type="SAM" id="Phobius"/>
    </source>
</evidence>
<protein>
    <submittedName>
        <fullName evidence="2">Uncharacterized protein</fullName>
    </submittedName>
</protein>
<dbReference type="EMBL" id="FRAF01000007">
    <property type="protein sequence ID" value="SHK02949.1"/>
    <property type="molecule type" value="Genomic_DNA"/>
</dbReference>
<evidence type="ECO:0000313" key="2">
    <source>
        <dbReference type="EMBL" id="SHK02949.1"/>
    </source>
</evidence>
<dbReference type="STRING" id="1830138.SAMN05443507_10788"/>
<organism evidence="2 3">
    <name type="scientific">Alicyclobacillus tolerans</name>
    <dbReference type="NCBI Taxonomy" id="90970"/>
    <lineage>
        <taxon>Bacteria</taxon>
        <taxon>Bacillati</taxon>
        <taxon>Bacillota</taxon>
        <taxon>Bacilli</taxon>
        <taxon>Bacillales</taxon>
        <taxon>Alicyclobacillaceae</taxon>
        <taxon>Alicyclobacillus</taxon>
    </lineage>
</organism>
<keyword evidence="1" id="KW-0472">Membrane</keyword>
<keyword evidence="3" id="KW-1185">Reference proteome</keyword>
<feature type="transmembrane region" description="Helical" evidence="1">
    <location>
        <begin position="34"/>
        <end position="54"/>
    </location>
</feature>
<accession>A0A1M6P4Q5</accession>
<keyword evidence="1" id="KW-0812">Transmembrane</keyword>
<name>A0A1M6P4Q5_9BACL</name>